<evidence type="ECO:0000313" key="2">
    <source>
        <dbReference type="Proteomes" id="UP000789366"/>
    </source>
</evidence>
<protein>
    <submittedName>
        <fullName evidence="1">1526_t:CDS:1</fullName>
    </submittedName>
</protein>
<comment type="caution">
    <text evidence="1">The sequence shown here is derived from an EMBL/GenBank/DDBJ whole genome shotgun (WGS) entry which is preliminary data.</text>
</comment>
<accession>A0ACA9NI26</accession>
<dbReference type="Proteomes" id="UP000789366">
    <property type="component" value="Unassembled WGS sequence"/>
</dbReference>
<proteinExistence type="predicted"/>
<name>A0ACA9NI26_9GLOM</name>
<keyword evidence="2" id="KW-1185">Reference proteome</keyword>
<evidence type="ECO:0000313" key="1">
    <source>
        <dbReference type="EMBL" id="CAG8657003.1"/>
    </source>
</evidence>
<sequence length="81" mass="9606">TERTIQNCWHYTNILSIWDNIGKNEILLDKPSLDKLLLEELSKNIEDLNFSDLMQIEEYLNIPDEDIVYKVPDEDQIILDL</sequence>
<reference evidence="1" key="1">
    <citation type="submission" date="2021-06" db="EMBL/GenBank/DDBJ databases">
        <authorList>
            <person name="Kallberg Y."/>
            <person name="Tangrot J."/>
            <person name="Rosling A."/>
        </authorList>
    </citation>
    <scope>NUCLEOTIDE SEQUENCE</scope>
    <source>
        <strain evidence="1">28 12/20/2015</strain>
    </source>
</reference>
<gene>
    <name evidence="1" type="ORF">SPELUC_LOCUS9126</name>
</gene>
<feature type="non-terminal residue" evidence="1">
    <location>
        <position position="1"/>
    </location>
</feature>
<dbReference type="EMBL" id="CAJVPW010014848">
    <property type="protein sequence ID" value="CAG8657003.1"/>
    <property type="molecule type" value="Genomic_DNA"/>
</dbReference>
<organism evidence="1 2">
    <name type="scientific">Cetraspora pellucida</name>
    <dbReference type="NCBI Taxonomy" id="1433469"/>
    <lineage>
        <taxon>Eukaryota</taxon>
        <taxon>Fungi</taxon>
        <taxon>Fungi incertae sedis</taxon>
        <taxon>Mucoromycota</taxon>
        <taxon>Glomeromycotina</taxon>
        <taxon>Glomeromycetes</taxon>
        <taxon>Diversisporales</taxon>
        <taxon>Gigasporaceae</taxon>
        <taxon>Cetraspora</taxon>
    </lineage>
</organism>
<feature type="non-terminal residue" evidence="1">
    <location>
        <position position="81"/>
    </location>
</feature>